<dbReference type="KEGG" id="gba:J421_5973"/>
<dbReference type="InParanoid" id="W0RV95"/>
<dbReference type="Gene3D" id="3.90.1150.10">
    <property type="entry name" value="Aspartate Aminotransferase, domain 1"/>
    <property type="match status" value="1"/>
</dbReference>
<evidence type="ECO:0000256" key="1">
    <source>
        <dbReference type="ARBA" id="ARBA00001933"/>
    </source>
</evidence>
<dbReference type="FunFam" id="3.40.640.10:FF:000046">
    <property type="entry name" value="Cystathionine gamma-lyase"/>
    <property type="match status" value="1"/>
</dbReference>
<evidence type="ECO:0000256" key="2">
    <source>
        <dbReference type="ARBA" id="ARBA00009077"/>
    </source>
</evidence>
<dbReference type="PATRIC" id="fig|861299.3.peg.6025"/>
<comment type="cofactor">
    <cofactor evidence="1 9">
        <name>pyridoxal 5'-phosphate</name>
        <dbReference type="ChEBI" id="CHEBI:597326"/>
    </cofactor>
</comment>
<evidence type="ECO:0000256" key="4">
    <source>
        <dbReference type="ARBA" id="ARBA00023239"/>
    </source>
</evidence>
<dbReference type="RefSeq" id="WP_025414811.1">
    <property type="nucleotide sequence ID" value="NZ_CP007130.1"/>
</dbReference>
<comment type="catalytic activity">
    <reaction evidence="7">
        <text>an S-substituted L-cysteine + H2O = a thiol + pyruvate + NH4(+)</text>
        <dbReference type="Rhea" id="RHEA:18121"/>
        <dbReference type="ChEBI" id="CHEBI:15361"/>
        <dbReference type="ChEBI" id="CHEBI:15377"/>
        <dbReference type="ChEBI" id="CHEBI:28938"/>
        <dbReference type="ChEBI" id="CHEBI:29256"/>
        <dbReference type="ChEBI" id="CHEBI:58717"/>
        <dbReference type="EC" id="4.4.1.13"/>
    </reaction>
</comment>
<dbReference type="eggNOG" id="COG0626">
    <property type="taxonomic scope" value="Bacteria"/>
</dbReference>
<dbReference type="Gene3D" id="3.40.640.10">
    <property type="entry name" value="Type I PLP-dependent aspartate aminotransferase-like (Major domain)"/>
    <property type="match status" value="1"/>
</dbReference>
<keyword evidence="10" id="KW-0614">Plasmid</keyword>
<evidence type="ECO:0000256" key="5">
    <source>
        <dbReference type="ARBA" id="ARBA00046315"/>
    </source>
</evidence>
<dbReference type="InterPro" id="IPR000277">
    <property type="entry name" value="Cys/Met-Metab_PyrdxlP-dep_enz"/>
</dbReference>
<dbReference type="Pfam" id="PF01053">
    <property type="entry name" value="Cys_Met_Meta_PP"/>
    <property type="match status" value="1"/>
</dbReference>
<accession>W0RV95</accession>
<keyword evidence="3 8" id="KW-0663">Pyridoxal phosphate</keyword>
<sequence>MDWKTKLIHSDVEIPSGFRALVPPVHRGSTVVFDSAAAMTDDWRQDRVGYTYGLYGTPTAMELAARVGELEGARHTFLTPGGQAAIALIWLALTSAGDHALVPDHVYGPNRVFARRVMRRFGVAVDFYPPTIGAGIAEWIRDETKLVWCESPGSITMEVQDVPAIVAAAHERGARVALDNTYAAGVHFDAFAHGVDVSMQALTKYVGGHSDLLLGTVSLRDESLYEPIGRTHAGIGFNASPDDCSLALRGLQTLAVRLDALERSTLEVARWLAARPEVEAVLHPALPSCPGHEIWRRDFTGSTSVFSVVFDARYTGAQLEAFADALQLFELGYSWGGVTSLVVPVPGPPRDHASPRMRSLVRFNVGLESTADLIADLEQALGRLGE</sequence>
<feature type="modified residue" description="N6-(pyridoxal phosphate)lysine" evidence="8">
    <location>
        <position position="204"/>
    </location>
</feature>
<dbReference type="InterPro" id="IPR006233">
    <property type="entry name" value="Cys_b_lyase_bac"/>
</dbReference>
<gene>
    <name evidence="10" type="ORF">J421_5973</name>
</gene>
<dbReference type="SUPFAM" id="SSF53383">
    <property type="entry name" value="PLP-dependent transferases"/>
    <property type="match status" value="1"/>
</dbReference>
<evidence type="ECO:0000313" key="11">
    <source>
        <dbReference type="Proteomes" id="UP000019151"/>
    </source>
</evidence>
<geneLocation type="plasmid" evidence="10 11">
    <name>2</name>
</geneLocation>
<dbReference type="PANTHER" id="PTHR43500:SF1">
    <property type="entry name" value="CYSTATHIONINE BETA-LYASE-RELATED"/>
    <property type="match status" value="1"/>
</dbReference>
<dbReference type="PANTHER" id="PTHR43500">
    <property type="entry name" value="CYSTATHIONINE BETA-LYASE-RELATED"/>
    <property type="match status" value="1"/>
</dbReference>
<dbReference type="EMBL" id="CP007130">
    <property type="protein sequence ID" value="AHG93508.1"/>
    <property type="molecule type" value="Genomic_DNA"/>
</dbReference>
<dbReference type="NCBIfam" id="NF005456">
    <property type="entry name" value="PRK07050.1"/>
    <property type="match status" value="1"/>
</dbReference>
<evidence type="ECO:0000313" key="10">
    <source>
        <dbReference type="EMBL" id="AHG93508.1"/>
    </source>
</evidence>
<dbReference type="InterPro" id="IPR015422">
    <property type="entry name" value="PyrdxlP-dep_Trfase_small"/>
</dbReference>
<name>W0RV95_9BACT</name>
<keyword evidence="4 10" id="KW-0456">Lyase</keyword>
<dbReference type="NCBIfam" id="TIGR01324">
    <property type="entry name" value="cysta_beta_ly_B"/>
    <property type="match status" value="1"/>
</dbReference>
<evidence type="ECO:0000256" key="9">
    <source>
        <dbReference type="RuleBase" id="RU362118"/>
    </source>
</evidence>
<organism evidence="10 11">
    <name type="scientific">Gemmatirosa kalamazoonensis</name>
    <dbReference type="NCBI Taxonomy" id="861299"/>
    <lineage>
        <taxon>Bacteria</taxon>
        <taxon>Pseudomonadati</taxon>
        <taxon>Gemmatimonadota</taxon>
        <taxon>Gemmatimonadia</taxon>
        <taxon>Gemmatimonadales</taxon>
        <taxon>Gemmatimonadaceae</taxon>
        <taxon>Gemmatirosa</taxon>
    </lineage>
</organism>
<proteinExistence type="inferred from homology"/>
<evidence type="ECO:0000256" key="8">
    <source>
        <dbReference type="PIRSR" id="PIRSR001434-2"/>
    </source>
</evidence>
<evidence type="ECO:0000256" key="6">
    <source>
        <dbReference type="ARBA" id="ARBA00047517"/>
    </source>
</evidence>
<comment type="catalytic activity">
    <reaction evidence="6">
        <text>L,L-cystathionine + H2O = L-homocysteine + pyruvate + NH4(+)</text>
        <dbReference type="Rhea" id="RHEA:13965"/>
        <dbReference type="ChEBI" id="CHEBI:15361"/>
        <dbReference type="ChEBI" id="CHEBI:15377"/>
        <dbReference type="ChEBI" id="CHEBI:28938"/>
        <dbReference type="ChEBI" id="CHEBI:58161"/>
        <dbReference type="ChEBI" id="CHEBI:58199"/>
    </reaction>
</comment>
<dbReference type="PIRSF" id="PIRSF001434">
    <property type="entry name" value="CGS"/>
    <property type="match status" value="1"/>
</dbReference>
<dbReference type="InterPro" id="IPR015424">
    <property type="entry name" value="PyrdxlP-dep_Trfase"/>
</dbReference>
<dbReference type="PROSITE" id="PS00868">
    <property type="entry name" value="CYS_MET_METAB_PP"/>
    <property type="match status" value="1"/>
</dbReference>
<dbReference type="AlphaFoldDB" id="W0RV95"/>
<dbReference type="GO" id="GO:0019346">
    <property type="term" value="P:transsulfuration"/>
    <property type="evidence" value="ECO:0007669"/>
    <property type="project" value="InterPro"/>
</dbReference>
<dbReference type="InterPro" id="IPR015421">
    <property type="entry name" value="PyrdxlP-dep_Trfase_major"/>
</dbReference>
<evidence type="ECO:0000256" key="3">
    <source>
        <dbReference type="ARBA" id="ARBA00022898"/>
    </source>
</evidence>
<evidence type="ECO:0000256" key="7">
    <source>
        <dbReference type="ARBA" id="ARBA00047625"/>
    </source>
</evidence>
<keyword evidence="11" id="KW-1185">Reference proteome</keyword>
<dbReference type="InterPro" id="IPR054542">
    <property type="entry name" value="Cys_met_metab_PP"/>
</dbReference>
<dbReference type="Proteomes" id="UP000019151">
    <property type="component" value="Plasmid 2"/>
</dbReference>
<dbReference type="HOGENOM" id="CLU_018986_5_1_0"/>
<protein>
    <submittedName>
        <fullName evidence="10">Cystathionine beta-lyase</fullName>
    </submittedName>
</protein>
<comment type="similarity">
    <text evidence="2 9">Belongs to the trans-sulfuration enzymes family.</text>
</comment>
<dbReference type="GO" id="GO:0047804">
    <property type="term" value="F:cysteine-S-conjugate beta-lyase activity"/>
    <property type="evidence" value="ECO:0007669"/>
    <property type="project" value="UniProtKB-EC"/>
</dbReference>
<comment type="pathway">
    <text evidence="5">Amino-acid biosynthesis; L-methionine biosynthesis via de novo pathway; L-homocysteine from L-cystathionine: step 1/1.</text>
</comment>
<dbReference type="GO" id="GO:0019450">
    <property type="term" value="P:L-cysteine catabolic process to pyruvate"/>
    <property type="evidence" value="ECO:0007669"/>
    <property type="project" value="TreeGrafter"/>
</dbReference>
<dbReference type="GO" id="GO:0030170">
    <property type="term" value="F:pyridoxal phosphate binding"/>
    <property type="evidence" value="ECO:0007669"/>
    <property type="project" value="InterPro"/>
</dbReference>
<reference evidence="10 11" key="1">
    <citation type="journal article" date="2014" name="Genome Announc.">
        <title>Genome Sequence and Methylome of Soil Bacterium Gemmatirosa kalamazoonensis KBS708T, a Member of the Rarely Cultivated Gemmatimonadetes Phylum.</title>
        <authorList>
            <person name="Debruyn J.M."/>
            <person name="Radosevich M."/>
            <person name="Wommack K.E."/>
            <person name="Polson S.W."/>
            <person name="Hauser L.J."/>
            <person name="Fawaz M.N."/>
            <person name="Korlach J."/>
            <person name="Tsai Y.C."/>
        </authorList>
    </citation>
    <scope>NUCLEOTIDE SEQUENCE [LARGE SCALE GENOMIC DNA]</scope>
    <source>
        <strain evidence="10 11">KBS708</strain>
        <plasmid evidence="11">Plasmid 2</plasmid>
    </source>
</reference>
<dbReference type="OrthoDB" id="9805807at2"/>